<evidence type="ECO:0008006" key="4">
    <source>
        <dbReference type="Google" id="ProtNLM"/>
    </source>
</evidence>
<protein>
    <recommendedName>
        <fullName evidence="4">DUF4440 domain-containing protein</fullName>
    </recommendedName>
</protein>
<evidence type="ECO:0000313" key="2">
    <source>
        <dbReference type="EMBL" id="PNG25450.1"/>
    </source>
</evidence>
<evidence type="ECO:0000313" key="3">
    <source>
        <dbReference type="Proteomes" id="UP000236286"/>
    </source>
</evidence>
<dbReference type="EMBL" id="PDZR01000015">
    <property type="protein sequence ID" value="PNG25450.1"/>
    <property type="molecule type" value="Genomic_DNA"/>
</dbReference>
<dbReference type="InterPro" id="IPR032710">
    <property type="entry name" value="NTF2-like_dom_sf"/>
</dbReference>
<dbReference type="Gene3D" id="3.10.450.50">
    <property type="match status" value="1"/>
</dbReference>
<gene>
    <name evidence="2" type="ORF">CR492_13070</name>
</gene>
<evidence type="ECO:0000256" key="1">
    <source>
        <dbReference type="SAM" id="SignalP"/>
    </source>
</evidence>
<sequence>MKVLLFGAVLVMSVAPAIAAPYRTPVPATFESRGADRRAIVKVLDTYTKAVSTKNQALFESLLLDKGIPFSGVPLSRKDKDPTVNTSHYEEFRKAVFEGEPFTQSFKDIHIKQDGTLAQVSLVFENSTATEKSWGWKTMELIKVGGQWKIAAEFFTGYN</sequence>
<name>A0A2J7TFA7_METSI</name>
<dbReference type="Proteomes" id="UP000236286">
    <property type="component" value="Unassembled WGS sequence"/>
</dbReference>
<reference evidence="2 3" key="1">
    <citation type="submission" date="2017-10" db="EMBL/GenBank/DDBJ databases">
        <title>Genome announcement of Methylocella silvestris TVC from permafrost.</title>
        <authorList>
            <person name="Wang J."/>
            <person name="Geng K."/>
            <person name="Ul-Haque F."/>
            <person name="Crombie A.T."/>
            <person name="Street L.E."/>
            <person name="Wookey P.A."/>
            <person name="Murrell J.C."/>
            <person name="Pratscher J."/>
        </authorList>
    </citation>
    <scope>NUCLEOTIDE SEQUENCE [LARGE SCALE GENOMIC DNA]</scope>
    <source>
        <strain evidence="2 3">TVC</strain>
    </source>
</reference>
<keyword evidence="1" id="KW-0732">Signal</keyword>
<dbReference type="AlphaFoldDB" id="A0A2J7TFA7"/>
<feature type="signal peptide" evidence="1">
    <location>
        <begin position="1"/>
        <end position="19"/>
    </location>
</feature>
<accession>A0A2J7TFA7</accession>
<feature type="chain" id="PRO_5014344956" description="DUF4440 domain-containing protein" evidence="1">
    <location>
        <begin position="20"/>
        <end position="159"/>
    </location>
</feature>
<dbReference type="RefSeq" id="WP_102844194.1">
    <property type="nucleotide sequence ID" value="NZ_PDZR01000015.1"/>
</dbReference>
<comment type="caution">
    <text evidence="2">The sequence shown here is derived from an EMBL/GenBank/DDBJ whole genome shotgun (WGS) entry which is preliminary data.</text>
</comment>
<proteinExistence type="predicted"/>
<dbReference type="SUPFAM" id="SSF54427">
    <property type="entry name" value="NTF2-like"/>
    <property type="match status" value="1"/>
</dbReference>
<organism evidence="2 3">
    <name type="scientific">Methylocella silvestris</name>
    <dbReference type="NCBI Taxonomy" id="199596"/>
    <lineage>
        <taxon>Bacteria</taxon>
        <taxon>Pseudomonadati</taxon>
        <taxon>Pseudomonadota</taxon>
        <taxon>Alphaproteobacteria</taxon>
        <taxon>Hyphomicrobiales</taxon>
        <taxon>Beijerinckiaceae</taxon>
        <taxon>Methylocella</taxon>
    </lineage>
</organism>
<dbReference type="OrthoDB" id="118519at2"/>